<keyword evidence="2" id="KW-1185">Reference proteome</keyword>
<proteinExistence type="predicted"/>
<comment type="caution">
    <text evidence="1">The sequence shown here is derived from an EMBL/GenBank/DDBJ whole genome shotgun (WGS) entry which is preliminary data.</text>
</comment>
<reference evidence="1 2" key="1">
    <citation type="submission" date="2020-11" db="EMBL/GenBank/DDBJ databases">
        <authorList>
            <person name="Kim M.K."/>
        </authorList>
    </citation>
    <scope>NUCLEOTIDE SEQUENCE [LARGE SCALE GENOMIC DNA]</scope>
    <source>
        <strain evidence="1 2">BT683</strain>
    </source>
</reference>
<dbReference type="Pfam" id="PF20131">
    <property type="entry name" value="MC3"/>
    <property type="match status" value="1"/>
</dbReference>
<name>A0ABS0IE51_9BACT</name>
<dbReference type="RefSeq" id="WP_196281000.1">
    <property type="nucleotide sequence ID" value="NZ_JADQDQ010000002.1"/>
</dbReference>
<dbReference type="Proteomes" id="UP000597617">
    <property type="component" value="Unassembled WGS sequence"/>
</dbReference>
<organism evidence="1 2">
    <name type="scientific">Hymenobacter jeongseonensis</name>
    <dbReference type="NCBI Taxonomy" id="2791027"/>
    <lineage>
        <taxon>Bacteria</taxon>
        <taxon>Pseudomonadati</taxon>
        <taxon>Bacteroidota</taxon>
        <taxon>Cytophagia</taxon>
        <taxon>Cytophagales</taxon>
        <taxon>Hymenobacteraceae</taxon>
        <taxon>Hymenobacter</taxon>
    </lineage>
</organism>
<accession>A0ABS0IE51</accession>
<evidence type="ECO:0000313" key="2">
    <source>
        <dbReference type="Proteomes" id="UP000597617"/>
    </source>
</evidence>
<dbReference type="EMBL" id="JADQDQ010000002">
    <property type="protein sequence ID" value="MBF9236608.1"/>
    <property type="molecule type" value="Genomic_DNA"/>
</dbReference>
<dbReference type="InterPro" id="IPR045390">
    <property type="entry name" value="ABC-3C_MC3"/>
</dbReference>
<protein>
    <recommendedName>
        <fullName evidence="3">RNase III domain-containing protein</fullName>
    </recommendedName>
</protein>
<evidence type="ECO:0000313" key="1">
    <source>
        <dbReference type="EMBL" id="MBF9236608.1"/>
    </source>
</evidence>
<sequence>MAQPNDKYLFNNTAIGLVGILSTLQKSNGIDIANFLLISPLLLHAETLKFLRTPNVRIRSIEEFLVKSPKTFINFPDRYESLLSMSFNCLTIAIEAGYLILNNNFVYPTEKLLKYKFHSKLGLRANELTKAAAKLAHLLAANSNTLYLNLRINL</sequence>
<gene>
    <name evidence="1" type="ORF">I2I05_04290</name>
</gene>
<evidence type="ECO:0008006" key="3">
    <source>
        <dbReference type="Google" id="ProtNLM"/>
    </source>
</evidence>